<dbReference type="PRINTS" id="PR00127">
    <property type="entry name" value="CLPPROTEASEP"/>
</dbReference>
<name>A0A8S5LCC1_9CAUD</name>
<evidence type="ECO:0000256" key="3">
    <source>
        <dbReference type="ARBA" id="ARBA00022801"/>
    </source>
</evidence>
<protein>
    <submittedName>
        <fullName evidence="5">ATP dependent Clp protease</fullName>
    </submittedName>
</protein>
<evidence type="ECO:0000256" key="1">
    <source>
        <dbReference type="ARBA" id="ARBA00007039"/>
    </source>
</evidence>
<evidence type="ECO:0000256" key="2">
    <source>
        <dbReference type="ARBA" id="ARBA00022490"/>
    </source>
</evidence>
<dbReference type="GO" id="GO:0004252">
    <property type="term" value="F:serine-type endopeptidase activity"/>
    <property type="evidence" value="ECO:0007669"/>
    <property type="project" value="InterPro"/>
</dbReference>
<keyword evidence="5" id="KW-0645">Protease</keyword>
<feature type="region of interest" description="Disordered" evidence="4">
    <location>
        <begin position="249"/>
        <end position="269"/>
    </location>
</feature>
<proteinExistence type="inferred from homology"/>
<organism evidence="5">
    <name type="scientific">Siphoviridae sp. cttU829</name>
    <dbReference type="NCBI Taxonomy" id="2823605"/>
    <lineage>
        <taxon>Viruses</taxon>
        <taxon>Duplodnaviria</taxon>
        <taxon>Heunggongvirae</taxon>
        <taxon>Uroviricota</taxon>
        <taxon>Caudoviricetes</taxon>
    </lineage>
</organism>
<keyword evidence="3" id="KW-0378">Hydrolase</keyword>
<dbReference type="InterPro" id="IPR001907">
    <property type="entry name" value="ClpP"/>
</dbReference>
<dbReference type="PANTHER" id="PTHR10381">
    <property type="entry name" value="ATP-DEPENDENT CLP PROTEASE PROTEOLYTIC SUBUNIT"/>
    <property type="match status" value="1"/>
</dbReference>
<sequence length="409" mass="44806">MAVLKIRSDIQTQDEKELLELWGMTGGVTYNDIADFCDNIPEDDNTIDVYLHCNGGSVLEGWGMYDRLRATGKEITCIVEGKAASMATILLMAAPKERRKAYKNASLCVHNPWLPNWALDYTVTADDLEKAAKELRESQDKMLDLYVERCGCDREEMQALMNEDKYIDTDKAMEMGLIGSVIAPISASKIDNNFINKKQKKMAEDKNKKVEVKASIVDRVLAKLGIKSLSELECGMDLSTTDGQTLTIEREEGEPQVGDKASPDGEFNMPDGKVIIVKEGVITEIKNDSGASGNTDPKGEPKGAEGDAERIVALENEITELKAKVEELEQAKAQALANAKTADDLRILNAVKIAGGEKALAKISSGYVPPRREPSGKNASEKGDKDDWAAAVEAKKAAIRDKYKRKGTN</sequence>
<dbReference type="GO" id="GO:0051117">
    <property type="term" value="F:ATPase binding"/>
    <property type="evidence" value="ECO:0007669"/>
    <property type="project" value="TreeGrafter"/>
</dbReference>
<dbReference type="Gene3D" id="3.90.226.10">
    <property type="entry name" value="2-enoyl-CoA Hydratase, Chain A, domain 1"/>
    <property type="match status" value="1"/>
</dbReference>
<dbReference type="InterPro" id="IPR029045">
    <property type="entry name" value="ClpP/crotonase-like_dom_sf"/>
</dbReference>
<dbReference type="InterPro" id="IPR023562">
    <property type="entry name" value="ClpP/TepA"/>
</dbReference>
<dbReference type="EMBL" id="BK014681">
    <property type="protein sequence ID" value="DAD67561.1"/>
    <property type="molecule type" value="Genomic_DNA"/>
</dbReference>
<keyword evidence="2" id="KW-0963">Cytoplasm</keyword>
<evidence type="ECO:0000313" key="5">
    <source>
        <dbReference type="EMBL" id="DAD67561.1"/>
    </source>
</evidence>
<accession>A0A8S5LCC1</accession>
<comment type="similarity">
    <text evidence="1">Belongs to the peptidase S14 family.</text>
</comment>
<dbReference type="PANTHER" id="PTHR10381:SF70">
    <property type="entry name" value="ATP-DEPENDENT CLP PROTEASE PROTEOLYTIC SUBUNIT"/>
    <property type="match status" value="1"/>
</dbReference>
<dbReference type="SUPFAM" id="SSF52096">
    <property type="entry name" value="ClpP/crotonase"/>
    <property type="match status" value="1"/>
</dbReference>
<feature type="region of interest" description="Disordered" evidence="4">
    <location>
        <begin position="365"/>
        <end position="388"/>
    </location>
</feature>
<dbReference type="CDD" id="cd07016">
    <property type="entry name" value="S14_ClpP_1"/>
    <property type="match status" value="1"/>
</dbReference>
<dbReference type="Pfam" id="PF00574">
    <property type="entry name" value="CLP_protease"/>
    <property type="match status" value="1"/>
</dbReference>
<feature type="compositionally biased region" description="Basic and acidic residues" evidence="4">
    <location>
        <begin position="370"/>
        <end position="388"/>
    </location>
</feature>
<reference evidence="5" key="1">
    <citation type="journal article" date="2021" name="Proc. Natl. Acad. Sci. U.S.A.">
        <title>A Catalog of Tens of Thousands of Viruses from Human Metagenomes Reveals Hidden Associations with Chronic Diseases.</title>
        <authorList>
            <person name="Tisza M.J."/>
            <person name="Buck C.B."/>
        </authorList>
    </citation>
    <scope>NUCLEOTIDE SEQUENCE</scope>
    <source>
        <strain evidence="5">CttU829</strain>
    </source>
</reference>
<feature type="region of interest" description="Disordered" evidence="4">
    <location>
        <begin position="286"/>
        <end position="308"/>
    </location>
</feature>
<dbReference type="GO" id="GO:0004176">
    <property type="term" value="F:ATP-dependent peptidase activity"/>
    <property type="evidence" value="ECO:0007669"/>
    <property type="project" value="InterPro"/>
</dbReference>
<dbReference type="GO" id="GO:0006515">
    <property type="term" value="P:protein quality control for misfolded or incompletely synthesized proteins"/>
    <property type="evidence" value="ECO:0007669"/>
    <property type="project" value="TreeGrafter"/>
</dbReference>
<feature type="compositionally biased region" description="Basic and acidic residues" evidence="4">
    <location>
        <begin position="297"/>
        <end position="308"/>
    </location>
</feature>
<dbReference type="GO" id="GO:0009368">
    <property type="term" value="C:endopeptidase Clp complex"/>
    <property type="evidence" value="ECO:0007669"/>
    <property type="project" value="TreeGrafter"/>
</dbReference>
<evidence type="ECO:0000256" key="4">
    <source>
        <dbReference type="SAM" id="MobiDB-lite"/>
    </source>
</evidence>